<dbReference type="RefSeq" id="WP_038046693.1">
    <property type="nucleotide sequence ID" value="NZ_JMFG01000004.1"/>
</dbReference>
<dbReference type="InterPro" id="IPR029058">
    <property type="entry name" value="AB_hydrolase_fold"/>
</dbReference>
<comment type="caution">
    <text evidence="4">The sequence shown here is derived from an EMBL/GenBank/DDBJ whole genome shotgun (WGS) entry which is preliminary data.</text>
</comment>
<dbReference type="AlphaFoldDB" id="A0A062Y308"/>
<dbReference type="InterPro" id="IPR000073">
    <property type="entry name" value="AB_hydrolase_1"/>
</dbReference>
<evidence type="ECO:0000256" key="2">
    <source>
        <dbReference type="ARBA" id="ARBA00023098"/>
    </source>
</evidence>
<accession>A0A062Y308</accession>
<evidence type="ECO:0000256" key="1">
    <source>
        <dbReference type="ARBA" id="ARBA00022963"/>
    </source>
</evidence>
<sequence>MVKTTPGVTGTSLSTTTKDGVQLALHRWGDPDAPAVLLLTGAFSNHTFWLGTRGVGFARFLAEQGFCAYVLDFRGHGQSQRKPPGARWCFEDWAVHDIPAALEVASRGDPLRIVTHSAAGAAALTALALMPRLAEKVAKLAILATPYPSLRSYRRFTARFAVFLCHRLGRFPARFLRFGPEDEDGGIMAQWLQWNLNGAWVTRGGVSVLSHLPSLSFPVLLVAGAGDWLWSPPPLCQRLWQMIPAESKEFWVVGEDDGCPIRPGHVSLVTHPECRRLFWPRLAAWLQ</sequence>
<name>A0A062Y308_9BACT</name>
<proteinExistence type="predicted"/>
<evidence type="ECO:0000313" key="5">
    <source>
        <dbReference type="Proteomes" id="UP000027284"/>
    </source>
</evidence>
<keyword evidence="2" id="KW-0443">Lipid metabolism</keyword>
<dbReference type="Gene3D" id="3.40.50.1820">
    <property type="entry name" value="alpha/beta hydrolase"/>
    <property type="match status" value="1"/>
</dbReference>
<dbReference type="Pfam" id="PF12697">
    <property type="entry name" value="Abhydrolase_6"/>
    <property type="match status" value="1"/>
</dbReference>
<keyword evidence="5" id="KW-1185">Reference proteome</keyword>
<dbReference type="SUPFAM" id="SSF53474">
    <property type="entry name" value="alpha/beta-Hydrolases"/>
    <property type="match status" value="1"/>
</dbReference>
<dbReference type="PANTHER" id="PTHR11005">
    <property type="entry name" value="LYSOSOMAL ACID LIPASE-RELATED"/>
    <property type="match status" value="1"/>
</dbReference>
<dbReference type="GO" id="GO:0016042">
    <property type="term" value="P:lipid catabolic process"/>
    <property type="evidence" value="ECO:0007669"/>
    <property type="project" value="UniProtKB-KW"/>
</dbReference>
<organism evidence="4 5">
    <name type="scientific">Thermoanaerobaculum aquaticum</name>
    <dbReference type="NCBI Taxonomy" id="1312852"/>
    <lineage>
        <taxon>Bacteria</taxon>
        <taxon>Pseudomonadati</taxon>
        <taxon>Acidobacteriota</taxon>
        <taxon>Thermoanaerobaculia</taxon>
        <taxon>Thermoanaerobaculales</taxon>
        <taxon>Thermoanaerobaculaceae</taxon>
        <taxon>Thermoanaerobaculum</taxon>
    </lineage>
</organism>
<reference evidence="4 5" key="1">
    <citation type="submission" date="2014-04" db="EMBL/GenBank/DDBJ databases">
        <title>The Genome Sequence of Thermoanaerobaculum aquaticum MP-01, The First Cultivated Group 23 Acidobacterium.</title>
        <authorList>
            <person name="Stamps B.W."/>
            <person name="Losey N.A."/>
            <person name="Lawson P.A."/>
            <person name="Stevenson B.S."/>
        </authorList>
    </citation>
    <scope>NUCLEOTIDE SEQUENCE [LARGE SCALE GENOMIC DNA]</scope>
    <source>
        <strain evidence="4 5">MP-01</strain>
    </source>
</reference>
<protein>
    <recommendedName>
        <fullName evidence="3">AB hydrolase-1 domain-containing protein</fullName>
    </recommendedName>
</protein>
<dbReference type="EMBL" id="JMFG01000004">
    <property type="protein sequence ID" value="KDA54801.1"/>
    <property type="molecule type" value="Genomic_DNA"/>
</dbReference>
<keyword evidence="1" id="KW-0442">Lipid degradation</keyword>
<gene>
    <name evidence="4" type="ORF">EG19_09130</name>
</gene>
<dbReference type="STRING" id="1312852.EG19_09130"/>
<evidence type="ECO:0000313" key="4">
    <source>
        <dbReference type="EMBL" id="KDA54801.1"/>
    </source>
</evidence>
<dbReference type="Proteomes" id="UP000027284">
    <property type="component" value="Unassembled WGS sequence"/>
</dbReference>
<evidence type="ECO:0000259" key="3">
    <source>
        <dbReference type="Pfam" id="PF12697"/>
    </source>
</evidence>
<dbReference type="OrthoDB" id="9777090at2"/>
<feature type="domain" description="AB hydrolase-1" evidence="3">
    <location>
        <begin position="36"/>
        <end position="249"/>
    </location>
</feature>